<dbReference type="InterPro" id="IPR020904">
    <property type="entry name" value="Sc_DH/Rdtase_CS"/>
</dbReference>
<dbReference type="Gene3D" id="3.40.50.720">
    <property type="entry name" value="NAD(P)-binding Rossmann-like Domain"/>
    <property type="match status" value="1"/>
</dbReference>
<dbReference type="InterPro" id="IPR001509">
    <property type="entry name" value="Epimerase_deHydtase"/>
</dbReference>
<dbReference type="OrthoDB" id="9801785at2"/>
<name>A0A660LE45_9ACTN</name>
<dbReference type="PROSITE" id="PS00061">
    <property type="entry name" value="ADH_SHORT"/>
    <property type="match status" value="1"/>
</dbReference>
<keyword evidence="4" id="KW-1185">Reference proteome</keyword>
<dbReference type="PANTHER" id="PTHR43574">
    <property type="entry name" value="EPIMERASE-RELATED"/>
    <property type="match status" value="1"/>
</dbReference>
<comment type="caution">
    <text evidence="3">The sequence shown here is derived from an EMBL/GenBank/DDBJ whole genome shotgun (WGS) entry which is preliminary data.</text>
</comment>
<keyword evidence="1" id="KW-0520">NAD</keyword>
<reference evidence="3 4" key="1">
    <citation type="submission" date="2018-10" db="EMBL/GenBank/DDBJ databases">
        <title>Genomic Encyclopedia of Archaeal and Bacterial Type Strains, Phase II (KMG-II): from individual species to whole genera.</title>
        <authorList>
            <person name="Goeker M."/>
        </authorList>
    </citation>
    <scope>NUCLEOTIDE SEQUENCE [LARGE SCALE GENOMIC DNA]</scope>
    <source>
        <strain evidence="3 4">DSM 14954</strain>
    </source>
</reference>
<gene>
    <name evidence="3" type="ORF">C8N24_0847</name>
</gene>
<accession>A0A660LE45</accession>
<evidence type="ECO:0000313" key="4">
    <source>
        <dbReference type="Proteomes" id="UP000278962"/>
    </source>
</evidence>
<proteinExistence type="predicted"/>
<organism evidence="3 4">
    <name type="scientific">Solirubrobacter pauli</name>
    <dbReference type="NCBI Taxonomy" id="166793"/>
    <lineage>
        <taxon>Bacteria</taxon>
        <taxon>Bacillati</taxon>
        <taxon>Actinomycetota</taxon>
        <taxon>Thermoleophilia</taxon>
        <taxon>Solirubrobacterales</taxon>
        <taxon>Solirubrobacteraceae</taxon>
        <taxon>Solirubrobacter</taxon>
    </lineage>
</organism>
<dbReference type="Pfam" id="PF01370">
    <property type="entry name" value="Epimerase"/>
    <property type="match status" value="1"/>
</dbReference>
<protein>
    <submittedName>
        <fullName evidence="3">Nucleoside-diphosphate-sugar epimerase</fullName>
    </submittedName>
</protein>
<evidence type="ECO:0000256" key="1">
    <source>
        <dbReference type="ARBA" id="ARBA00023027"/>
    </source>
</evidence>
<evidence type="ECO:0000313" key="3">
    <source>
        <dbReference type="EMBL" id="RKQ91031.1"/>
    </source>
</evidence>
<sequence length="327" mass="35078">MARALVTGAAGFIGSHLVDALLADGHAVLGVDCFNDNYAAEDKRANLAGANDHDAFELLTGDLVDLDAHRLVEQSDVIFHLAGEPGVRGSWGKRFDRYTHHNVGATQHLLEAMADAGDGKRFVYASSSSVYGDALTLPTREDATPRPLSPYGVTKLAAEHLCVLYGEEQDVNTVALRFFSVYGPRQRPDMAFRRFCEAIVGGRPIEVFGDGRQSRDFTYVADIVAATLAAGFADTPPGRVYNLGGGGSVSVNRALETLAALAGRPLDVRHGERQEGDVADTGADTARARAELGWTPATPLRDGLAAELDWVRERAVPFPRMRSLSAS</sequence>
<dbReference type="EMBL" id="RBIL01000001">
    <property type="protein sequence ID" value="RKQ91031.1"/>
    <property type="molecule type" value="Genomic_DNA"/>
</dbReference>
<dbReference type="RefSeq" id="WP_121248294.1">
    <property type="nucleotide sequence ID" value="NZ_RBIL01000001.1"/>
</dbReference>
<dbReference type="AlphaFoldDB" id="A0A660LE45"/>
<dbReference type="PRINTS" id="PR01713">
    <property type="entry name" value="NUCEPIMERASE"/>
</dbReference>
<evidence type="ECO:0000259" key="2">
    <source>
        <dbReference type="Pfam" id="PF01370"/>
    </source>
</evidence>
<dbReference type="SUPFAM" id="SSF51735">
    <property type="entry name" value="NAD(P)-binding Rossmann-fold domains"/>
    <property type="match status" value="1"/>
</dbReference>
<dbReference type="InterPro" id="IPR036291">
    <property type="entry name" value="NAD(P)-bd_dom_sf"/>
</dbReference>
<feature type="domain" description="NAD-dependent epimerase/dehydratase" evidence="2">
    <location>
        <begin position="4"/>
        <end position="244"/>
    </location>
</feature>
<dbReference type="Proteomes" id="UP000278962">
    <property type="component" value="Unassembled WGS sequence"/>
</dbReference>